<organism evidence="1">
    <name type="scientific">Salmonella enterica</name>
    <name type="common">Salmonella choleraesuis</name>
    <dbReference type="NCBI Taxonomy" id="28901"/>
    <lineage>
        <taxon>Bacteria</taxon>
        <taxon>Pseudomonadati</taxon>
        <taxon>Pseudomonadota</taxon>
        <taxon>Gammaproteobacteria</taxon>
        <taxon>Enterobacterales</taxon>
        <taxon>Enterobacteriaceae</taxon>
        <taxon>Salmonella</taxon>
    </lineage>
</organism>
<reference evidence="1" key="1">
    <citation type="submission" date="2019-09" db="EMBL/GenBank/DDBJ databases">
        <authorList>
            <consortium name="PulseNet: The National Subtyping Network for Foodborne Disease Surveillance"/>
            <person name="Tarr C.L."/>
            <person name="Trees E."/>
            <person name="Katz L.S."/>
            <person name="Carleton-Romer H.A."/>
            <person name="Stroika S."/>
            <person name="Kucerova Z."/>
            <person name="Roache K.F."/>
            <person name="Sabol A.L."/>
            <person name="Besser J."/>
            <person name="Gerner-Smidt P."/>
        </authorList>
    </citation>
    <scope>NUCLEOTIDE SEQUENCE</scope>
    <source>
        <strain evidence="2">PNUSAS001905</strain>
        <strain evidence="1">PNUSAS076849</strain>
    </source>
</reference>
<dbReference type="EMBL" id="AAKCWS010000034">
    <property type="protein sequence ID" value="ECQ7808000.1"/>
    <property type="molecule type" value="Genomic_DNA"/>
</dbReference>
<dbReference type="EMBL" id="AALNJJ010000009">
    <property type="protein sequence ID" value="EDB4030310.1"/>
    <property type="molecule type" value="Genomic_DNA"/>
</dbReference>
<proteinExistence type="predicted"/>
<sequence>MPDGALVGCERDCILYYPPHPTLTKYCAYYLTGTIRSFDSLWGKYTREKQDIKMLNEMNDTPWDWPEDINW</sequence>
<evidence type="ECO:0000313" key="2">
    <source>
        <dbReference type="EMBL" id="EDB4030310.1"/>
    </source>
</evidence>
<evidence type="ECO:0000313" key="1">
    <source>
        <dbReference type="EMBL" id="ECQ7808000.1"/>
    </source>
</evidence>
<dbReference type="AlphaFoldDB" id="A0A5Y9Q304"/>
<name>A0A5Y9Q304_SALER</name>
<accession>A0A5Y9Q304</accession>
<protein>
    <submittedName>
        <fullName evidence="1">Uncharacterized protein</fullName>
    </submittedName>
</protein>
<gene>
    <name evidence="2" type="ORF">A6J25_07010</name>
    <name evidence="1" type="ORF">F0Z77_17965</name>
</gene>
<comment type="caution">
    <text evidence="1">The sequence shown here is derived from an EMBL/GenBank/DDBJ whole genome shotgun (WGS) entry which is preliminary data.</text>
</comment>